<feature type="region of interest" description="Disordered" evidence="1">
    <location>
        <begin position="29"/>
        <end position="53"/>
    </location>
</feature>
<dbReference type="Pfam" id="PF13550">
    <property type="entry name" value="Phage-tail_3"/>
    <property type="match status" value="1"/>
</dbReference>
<dbReference type="PANTHER" id="PTHR36251:SF2">
    <property type="entry name" value="GIFSY-2 PROPHAGE HOST SPECIFICITY PROTEIN J, PHAGE LAMBDA"/>
    <property type="match status" value="1"/>
</dbReference>
<sequence>MSSKPTRVSPGVYRDATGRVIYIPKRSITLSSRGKQKPKTSNNKEKETKVRGTQVSVRASAANAITIYGTMRVGGVYTYLNTDKNSRSYLKTGSENSQIVWVAREKGSTGNEISVRLFISGTIEHTTVSVIGKAISVRMRETAGESRSRPVHIVEAIKNNAAANALVTVHVGDGTGIDFAQPIPATFLADGGGTILHHFITLAGHEITAIDALYLDDRLVTFGAAPDPRWAIGTFIKTVFMAVQYGTEDQITQPDLTAMVGAEQWGPNHRQRGCAGAYLITVFKADVFPSGIPDVEFLVRGKKVYDFRDQTVKHTSNAALILADFLCDQKLGAGIPRAHLNVANWSYAANVCDELVSLAAGGNEARYSINGTFDSGASVENIIDEMLQAMAGDLVYQGGEWFCNPGEYRAVQWSLFESDLLEEISISTAVARRDRFNAVRGTYVNAADNFAESDYTSIKNNYYALLDGQVIFEDIPQPFVTSNPQAQRIAKIELERVRQGIEVDLVLGAEALSITVCDLVTFTYSRLGWASKVFEVRDIKISDTVENGLRVALKLRETAAGIFTWSAEETQIDLAPNTDLPSPYDVGAPTNLSLSSGTEELYIRNDGTVITRLKATWIKPNDIYVIEGGRYEVQSKPTASADWLGATIVEGDRTSAYLLDVQDGQRYDVRVRSVNTIGVSSSYVTFSNHLVLGKSVPPTTPGGFSAAVQSFGILFQWAKVADLDVREYELRLGSTWELATQIARVSAVSFTLSLKTAGVYTALLKAVDTSGNYSAQAASVVFTIQAPSAPILTSTISGQNVILSWTESTGAFAIDSYLIKYGSTLNSAVTLAQVKALNFTTIASWLGVRTFYVQAVDVAGNLGNSGQTATNILAPNSPTGFTADVIDNNVLLRWTTPSVTSLPIVRFELKKGATYGQSESLGSTFSTFSALFELQAGLFTYYVSSVDSAGNLSEPSSVTAKMDQPPDFEFFGSHNFNFLTDSPTLSDASVISSSSILLPTSHETWTDHFSAHGWTSISAQISEDYLYLVHPTDTTASIEVVHDFGATVSSTLITLSYLTTILSGAVAITPTISVSLNGSTWVASASGLLRVFAQNVRYVKILLSAVASTDKGLALVDNLSVALNVKEGTLAGSGTTAASGATLGRLAIDITGEFSDVISVAVTAGYNSGFGVVAVYDLLDAANPTTFTVYTYRADTGAAVGGIPFSYNLRGYIA</sequence>
<name>A0A6J5SY06_9CAUD</name>
<evidence type="ECO:0000256" key="1">
    <source>
        <dbReference type="SAM" id="MobiDB-lite"/>
    </source>
</evidence>
<proteinExistence type="predicted"/>
<gene>
    <name evidence="3" type="ORF">UFOVP1625_13</name>
</gene>
<dbReference type="InterPro" id="IPR032876">
    <property type="entry name" value="J_dom"/>
</dbReference>
<evidence type="ECO:0000259" key="2">
    <source>
        <dbReference type="Pfam" id="PF13550"/>
    </source>
</evidence>
<dbReference type="InterPro" id="IPR013783">
    <property type="entry name" value="Ig-like_fold"/>
</dbReference>
<feature type="domain" description="Tip attachment protein J" evidence="2">
    <location>
        <begin position="376"/>
        <end position="525"/>
    </location>
</feature>
<dbReference type="InterPro" id="IPR036116">
    <property type="entry name" value="FN3_sf"/>
</dbReference>
<dbReference type="InterPro" id="IPR053171">
    <property type="entry name" value="Viral_Tip_Attach_Protein"/>
</dbReference>
<dbReference type="CDD" id="cd00063">
    <property type="entry name" value="FN3"/>
    <property type="match status" value="1"/>
</dbReference>
<dbReference type="EMBL" id="LR797490">
    <property type="protein sequence ID" value="CAB4220328.1"/>
    <property type="molecule type" value="Genomic_DNA"/>
</dbReference>
<organism evidence="3">
    <name type="scientific">uncultured Caudovirales phage</name>
    <dbReference type="NCBI Taxonomy" id="2100421"/>
    <lineage>
        <taxon>Viruses</taxon>
        <taxon>Duplodnaviria</taxon>
        <taxon>Heunggongvirae</taxon>
        <taxon>Uroviricota</taxon>
        <taxon>Caudoviricetes</taxon>
        <taxon>Peduoviridae</taxon>
        <taxon>Maltschvirus</taxon>
        <taxon>Maltschvirus maltsch</taxon>
    </lineage>
</organism>
<accession>A0A6J5SY06</accession>
<dbReference type="InterPro" id="IPR003961">
    <property type="entry name" value="FN3_dom"/>
</dbReference>
<reference evidence="3" key="1">
    <citation type="submission" date="2020-05" db="EMBL/GenBank/DDBJ databases">
        <authorList>
            <person name="Chiriac C."/>
            <person name="Salcher M."/>
            <person name="Ghai R."/>
            <person name="Kavagutti S V."/>
        </authorList>
    </citation>
    <scope>NUCLEOTIDE SEQUENCE</scope>
</reference>
<protein>
    <submittedName>
        <fullName evidence="3">Fibronectin type III</fullName>
    </submittedName>
</protein>
<dbReference type="Gene3D" id="2.60.40.10">
    <property type="entry name" value="Immunoglobulins"/>
    <property type="match status" value="3"/>
</dbReference>
<evidence type="ECO:0000313" key="3">
    <source>
        <dbReference type="EMBL" id="CAB4220328.1"/>
    </source>
</evidence>
<dbReference type="PANTHER" id="PTHR36251">
    <property type="entry name" value="FELS-1 PROPHAGE HOST SPECIFICITY PROTEIN-RELATED"/>
    <property type="match status" value="1"/>
</dbReference>
<dbReference type="SUPFAM" id="SSF49265">
    <property type="entry name" value="Fibronectin type III"/>
    <property type="match status" value="2"/>
</dbReference>